<feature type="domain" description="Helicase C-terminal" evidence="17">
    <location>
        <begin position="197"/>
        <end position="375"/>
    </location>
</feature>
<gene>
    <name evidence="19" type="ORF">CCAE0312_LOCUS5994</name>
</gene>
<feature type="domain" description="RNase III" evidence="15">
    <location>
        <begin position="778"/>
        <end position="916"/>
    </location>
</feature>
<evidence type="ECO:0000256" key="2">
    <source>
        <dbReference type="ARBA" id="ARBA00001946"/>
    </source>
</evidence>
<dbReference type="SUPFAM" id="SSF54768">
    <property type="entry name" value="dsRNA-binding domain-like"/>
    <property type="match status" value="1"/>
</dbReference>
<evidence type="ECO:0000259" key="17">
    <source>
        <dbReference type="PROSITE" id="PS51194"/>
    </source>
</evidence>
<evidence type="ECO:0008006" key="20">
    <source>
        <dbReference type="Google" id="ProtNLM"/>
    </source>
</evidence>
<evidence type="ECO:0000259" key="16">
    <source>
        <dbReference type="PROSITE" id="PS51192"/>
    </source>
</evidence>
<evidence type="ECO:0000259" key="15">
    <source>
        <dbReference type="PROSITE" id="PS50142"/>
    </source>
</evidence>
<sequence>MVVVSTPQVLLDAMRHGMIDLRDVHMMIFDEAHHATGGHPYNSIMHEFFFETPLNDRPKIFGMTASPVKRRNHLQKERAKIQFSRWIEDLETNLNARLVCSSDCMQEEIASSAPSPTEYVVEYTVDPEVEDFLLMESRRFEELEAEADSDRIDDLNLQAVSAELGEFCLHLCRRRKEGTLEDDIDDMEVTIEKLSHKVQVLLMLLLQEFGDVTDHSKKRAVVFVRRRIFAWSLAQLFASFNEKMSSKPFAAGFVVGESYLMSLAKQRETVRDFRNGRLNLIIATDVIEEGLDIPACNMVVMFNDVITARSYIQSSGRARHTASKYIVMMPTGRLKDKALDFLASAKCGSSIMHTIARRSSRGKPKDIPPKNEFEEEESLRSKTTSARIPRDACTSLLNRYCEALPGDEYSEFWKKPKYFESFSEPFYVQLPPQCGILNKIRAKRTAQNKSLGRALASLAALQVLYERGELDEHLFPVNEKHQFEKEMEGFAETITTRGPTSMEDVEVCPPPALRWCPELCGHAECDSGSGIGYLYWIHDTSDDFKELQSGPWEIQEYCVVTSIPITESQLVVYSLPSGKPYYHLLARGSACLSPTMVLKARKYASFARSIAINDWSYMEGPGAANSGYLFLPFLQEGKIDWASVDLAERFLTDGPMEYGEGDKQFKVGRANVGRHKATEFVYTGKLDLSWEVGDRSKNYGKCESIATYYERKFKLESNNHGDHALRFWRFCPIDDKMRIRQDQRQPKVCPEHVEIFPLPPVVVRFAKKLPHLERQLSVAYLQKNLNLPFLDSLVTLARSITPKASRDNDYNYERLEYLGDTVLKIEASRVVYHAFPTVHEGVLTNERSKTVCNEYLAKVGIGAGFVPSIASTKAPTSLKGWPWPFADYSVSSIRESGKVIADCLESVVGLCYVKAGLDGARQFMKNLNILDPLLLERKSKPILRDKDPRTNSPKVREVEKILDYTFRDKELLVEALTHPSWSSTKTRTLGRLEFLGDSVVGLVVTEYLFNRYETLPPAALNSLRDPMVSNDFFGRIVLSLNLCDYLWQESKLLCDDIEEIRSRLARANTLEDDDIWNQLKLPKSLADIFESLMGAIYVDLDCDYLSAKKYILPLLEGGLKEYAEPSKTLRHPVADLNIIIQQICNLTPTYVFRYEKASSRTLSRSDKLTKPAVICTVMVRGKELGEAKQANKKMAKKQAARKVLEEYNLTTEGPSEKLRRMIANDETPYSTREQSDQFLDDEDDDIEGTYWDEKRAGQNPCSRDNSNSTTNECEHAETNPTPVSASHEADTAKCP</sequence>
<keyword evidence="7" id="KW-0347">Helicase</keyword>
<dbReference type="PROSITE" id="PS50142">
    <property type="entry name" value="RNASE_3_2"/>
    <property type="match status" value="2"/>
</dbReference>
<feature type="domain" description="RNase III" evidence="15">
    <location>
        <begin position="955"/>
        <end position="1101"/>
    </location>
</feature>
<evidence type="ECO:0000256" key="3">
    <source>
        <dbReference type="ARBA" id="ARBA00022723"/>
    </source>
</evidence>
<dbReference type="Pfam" id="PF03368">
    <property type="entry name" value="Dicer_dimer"/>
    <property type="match status" value="1"/>
</dbReference>
<feature type="region of interest" description="Disordered" evidence="13">
    <location>
        <begin position="357"/>
        <end position="386"/>
    </location>
</feature>
<evidence type="ECO:0000256" key="11">
    <source>
        <dbReference type="ARBA" id="ARBA00023211"/>
    </source>
</evidence>
<evidence type="ECO:0000256" key="4">
    <source>
        <dbReference type="ARBA" id="ARBA00022737"/>
    </source>
</evidence>
<dbReference type="Pfam" id="PF00271">
    <property type="entry name" value="Helicase_C"/>
    <property type="match status" value="1"/>
</dbReference>
<keyword evidence="8" id="KW-0067">ATP-binding</keyword>
<dbReference type="InterPro" id="IPR000999">
    <property type="entry name" value="RNase_III_dom"/>
</dbReference>
<feature type="compositionally biased region" description="Basic and acidic residues" evidence="13">
    <location>
        <begin position="363"/>
        <end position="372"/>
    </location>
</feature>
<comment type="cofactor">
    <cofactor evidence="1">
        <name>Mn(2+)</name>
        <dbReference type="ChEBI" id="CHEBI:29035"/>
    </cofactor>
</comment>
<dbReference type="InterPro" id="IPR014720">
    <property type="entry name" value="dsRBD_dom"/>
</dbReference>
<comment type="similarity">
    <text evidence="12">Belongs to the helicase family. Dicer subfamily.</text>
</comment>
<feature type="domain" description="Helicase ATP-binding" evidence="16">
    <location>
        <begin position="1"/>
        <end position="85"/>
    </location>
</feature>
<dbReference type="Pfam" id="PF00035">
    <property type="entry name" value="dsrm"/>
    <property type="match status" value="1"/>
</dbReference>
<keyword evidence="9" id="KW-0460">Magnesium</keyword>
<dbReference type="Gene3D" id="1.10.1520.10">
    <property type="entry name" value="Ribonuclease III domain"/>
    <property type="match status" value="2"/>
</dbReference>
<evidence type="ECO:0000256" key="7">
    <source>
        <dbReference type="ARBA" id="ARBA00022806"/>
    </source>
</evidence>
<evidence type="ECO:0000259" key="18">
    <source>
        <dbReference type="PROSITE" id="PS51327"/>
    </source>
</evidence>
<feature type="region of interest" description="Disordered" evidence="13">
    <location>
        <begin position="1216"/>
        <end position="1295"/>
    </location>
</feature>
<dbReference type="InterPro" id="IPR036389">
    <property type="entry name" value="RNase_III_sf"/>
</dbReference>
<feature type="domain" description="Dicer dsRNA-binding fold" evidence="18">
    <location>
        <begin position="393"/>
        <end position="484"/>
    </location>
</feature>
<reference evidence="19" key="1">
    <citation type="submission" date="2021-01" db="EMBL/GenBank/DDBJ databases">
        <authorList>
            <person name="Corre E."/>
            <person name="Pelletier E."/>
            <person name="Niang G."/>
            <person name="Scheremetjew M."/>
            <person name="Finn R."/>
            <person name="Kale V."/>
            <person name="Holt S."/>
            <person name="Cochrane G."/>
            <person name="Meng A."/>
            <person name="Brown T."/>
            <person name="Cohen L."/>
        </authorList>
    </citation>
    <scope>NUCLEOTIDE SEQUENCE</scope>
    <source>
        <strain evidence="19">SAG 36.94</strain>
    </source>
</reference>
<dbReference type="InterPro" id="IPR014001">
    <property type="entry name" value="Helicase_ATP-bd"/>
</dbReference>
<dbReference type="SMART" id="SM00490">
    <property type="entry name" value="HELICc"/>
    <property type="match status" value="1"/>
</dbReference>
<name>A0A7S1XF89_9RHOD</name>
<dbReference type="CDD" id="cd00048">
    <property type="entry name" value="DSRM_SF"/>
    <property type="match status" value="1"/>
</dbReference>
<dbReference type="Gene3D" id="3.30.160.20">
    <property type="match status" value="1"/>
</dbReference>
<feature type="compositionally biased region" description="Polar residues" evidence="13">
    <location>
        <begin position="1259"/>
        <end position="1271"/>
    </location>
</feature>
<dbReference type="GO" id="GO:0005524">
    <property type="term" value="F:ATP binding"/>
    <property type="evidence" value="ECO:0007669"/>
    <property type="project" value="UniProtKB-KW"/>
</dbReference>
<evidence type="ECO:0000256" key="8">
    <source>
        <dbReference type="ARBA" id="ARBA00022840"/>
    </source>
</evidence>
<evidence type="ECO:0000256" key="1">
    <source>
        <dbReference type="ARBA" id="ARBA00001936"/>
    </source>
</evidence>
<dbReference type="GO" id="GO:0003723">
    <property type="term" value="F:RNA binding"/>
    <property type="evidence" value="ECO:0007669"/>
    <property type="project" value="UniProtKB-UniRule"/>
</dbReference>
<dbReference type="Gene3D" id="3.40.50.300">
    <property type="entry name" value="P-loop containing nucleotide triphosphate hydrolases"/>
    <property type="match status" value="2"/>
</dbReference>
<evidence type="ECO:0000259" key="14">
    <source>
        <dbReference type="PROSITE" id="PS50137"/>
    </source>
</evidence>
<comment type="cofactor">
    <cofactor evidence="2">
        <name>Mg(2+)</name>
        <dbReference type="ChEBI" id="CHEBI:18420"/>
    </cofactor>
</comment>
<dbReference type="GO" id="GO:0004525">
    <property type="term" value="F:ribonuclease III activity"/>
    <property type="evidence" value="ECO:0007669"/>
    <property type="project" value="InterPro"/>
</dbReference>
<evidence type="ECO:0000256" key="13">
    <source>
        <dbReference type="SAM" id="MobiDB-lite"/>
    </source>
</evidence>
<dbReference type="PROSITE" id="PS51327">
    <property type="entry name" value="DICER_DSRBF"/>
    <property type="match status" value="1"/>
</dbReference>
<dbReference type="Gene3D" id="3.30.160.380">
    <property type="entry name" value="Dicer dimerisation domain"/>
    <property type="match status" value="1"/>
</dbReference>
<evidence type="ECO:0000256" key="6">
    <source>
        <dbReference type="ARBA" id="ARBA00022801"/>
    </source>
</evidence>
<keyword evidence="10 12" id="KW-0694">RNA-binding</keyword>
<dbReference type="InterPro" id="IPR027417">
    <property type="entry name" value="P-loop_NTPase"/>
</dbReference>
<dbReference type="CDD" id="cd00593">
    <property type="entry name" value="RIBOc"/>
    <property type="match status" value="2"/>
</dbReference>
<dbReference type="Pfam" id="PF00636">
    <property type="entry name" value="Ribonuclease_3"/>
    <property type="match status" value="2"/>
</dbReference>
<organism evidence="19">
    <name type="scientific">Compsopogon caeruleus</name>
    <dbReference type="NCBI Taxonomy" id="31354"/>
    <lineage>
        <taxon>Eukaryota</taxon>
        <taxon>Rhodophyta</taxon>
        <taxon>Compsopogonophyceae</taxon>
        <taxon>Compsopogonales</taxon>
        <taxon>Compsopogonaceae</taxon>
        <taxon>Compsopogon</taxon>
    </lineage>
</organism>
<dbReference type="SUPFAM" id="SSF52540">
    <property type="entry name" value="P-loop containing nucleoside triphosphate hydrolases"/>
    <property type="match status" value="1"/>
</dbReference>
<dbReference type="InterPro" id="IPR038248">
    <property type="entry name" value="Dicer_dimer_sf"/>
</dbReference>
<dbReference type="InterPro" id="IPR005034">
    <property type="entry name" value="Dicer_dimerisation"/>
</dbReference>
<evidence type="ECO:0000313" key="19">
    <source>
        <dbReference type="EMBL" id="CAD9233906.1"/>
    </source>
</evidence>
<evidence type="ECO:0000256" key="10">
    <source>
        <dbReference type="ARBA" id="ARBA00022884"/>
    </source>
</evidence>
<evidence type="ECO:0000256" key="9">
    <source>
        <dbReference type="ARBA" id="ARBA00022842"/>
    </source>
</evidence>
<keyword evidence="11" id="KW-0464">Manganese</keyword>
<dbReference type="SUPFAM" id="SSF69065">
    <property type="entry name" value="RNase III domain-like"/>
    <property type="match status" value="2"/>
</dbReference>
<keyword evidence="3" id="KW-0479">Metal-binding</keyword>
<dbReference type="PANTHER" id="PTHR14950:SF37">
    <property type="entry name" value="ENDORIBONUCLEASE DICER"/>
    <property type="match status" value="1"/>
</dbReference>
<dbReference type="SMART" id="SM00535">
    <property type="entry name" value="RIBOc"/>
    <property type="match status" value="2"/>
</dbReference>
<feature type="compositionally biased region" description="Acidic residues" evidence="13">
    <location>
        <begin position="1238"/>
        <end position="1247"/>
    </location>
</feature>
<protein>
    <recommendedName>
        <fullName evidence="20">Dicer-like protein 1</fullName>
    </recommendedName>
</protein>
<accession>A0A7S1XF89</accession>
<dbReference type="InterPro" id="IPR001650">
    <property type="entry name" value="Helicase_C-like"/>
</dbReference>
<dbReference type="GO" id="GO:0004386">
    <property type="term" value="F:helicase activity"/>
    <property type="evidence" value="ECO:0007669"/>
    <property type="project" value="UniProtKB-KW"/>
</dbReference>
<dbReference type="GO" id="GO:0006396">
    <property type="term" value="P:RNA processing"/>
    <property type="evidence" value="ECO:0007669"/>
    <property type="project" value="InterPro"/>
</dbReference>
<dbReference type="EMBL" id="HBGH01010795">
    <property type="protein sequence ID" value="CAD9233906.1"/>
    <property type="molecule type" value="Transcribed_RNA"/>
</dbReference>
<evidence type="ECO:0000256" key="5">
    <source>
        <dbReference type="ARBA" id="ARBA00022741"/>
    </source>
</evidence>
<dbReference type="PROSITE" id="PS50137">
    <property type="entry name" value="DS_RBD"/>
    <property type="match status" value="1"/>
</dbReference>
<feature type="domain" description="DRBM" evidence="14">
    <location>
        <begin position="1131"/>
        <end position="1209"/>
    </location>
</feature>
<dbReference type="PROSITE" id="PS51194">
    <property type="entry name" value="HELICASE_CTER"/>
    <property type="match status" value="1"/>
</dbReference>
<keyword evidence="6" id="KW-0378">Hydrolase</keyword>
<dbReference type="GO" id="GO:0046872">
    <property type="term" value="F:metal ion binding"/>
    <property type="evidence" value="ECO:0007669"/>
    <property type="project" value="UniProtKB-KW"/>
</dbReference>
<proteinExistence type="inferred from homology"/>
<evidence type="ECO:0000256" key="12">
    <source>
        <dbReference type="PROSITE-ProRule" id="PRU00657"/>
    </source>
</evidence>
<dbReference type="PROSITE" id="PS51192">
    <property type="entry name" value="HELICASE_ATP_BIND_1"/>
    <property type="match status" value="1"/>
</dbReference>
<dbReference type="GO" id="GO:0031047">
    <property type="term" value="P:regulatory ncRNA-mediated gene silencing"/>
    <property type="evidence" value="ECO:0007669"/>
    <property type="project" value="UniProtKB-ARBA"/>
</dbReference>
<keyword evidence="5" id="KW-0547">Nucleotide-binding</keyword>
<keyword evidence="4" id="KW-0677">Repeat</keyword>
<dbReference type="PANTHER" id="PTHR14950">
    <property type="entry name" value="DICER-RELATED"/>
    <property type="match status" value="1"/>
</dbReference>